<dbReference type="PANTHER" id="PTHR45528">
    <property type="entry name" value="SENSOR HISTIDINE KINASE CPXA"/>
    <property type="match status" value="1"/>
</dbReference>
<dbReference type="PATRIC" id="fig|536227.13.peg.4614"/>
<dbReference type="InterPro" id="IPR005467">
    <property type="entry name" value="His_kinase_dom"/>
</dbReference>
<keyword evidence="11 14" id="KW-1133">Transmembrane helix</keyword>
<dbReference type="STRING" id="536227.Ccar_22305"/>
<dbReference type="PANTHER" id="PTHR45528:SF1">
    <property type="entry name" value="SENSOR HISTIDINE KINASE CPXA"/>
    <property type="match status" value="1"/>
</dbReference>
<dbReference type="OrthoDB" id="368131at2"/>
<dbReference type="GO" id="GO:0005886">
    <property type="term" value="C:plasma membrane"/>
    <property type="evidence" value="ECO:0007669"/>
    <property type="project" value="UniProtKB-SubCell"/>
</dbReference>
<dbReference type="EC" id="2.7.13.3" evidence="3"/>
<keyword evidence="6" id="KW-0808">Transferase</keyword>
<evidence type="ECO:0000313" key="17">
    <source>
        <dbReference type="Proteomes" id="UP000004198"/>
    </source>
</evidence>
<dbReference type="GO" id="GO:0000155">
    <property type="term" value="F:phosphorelay sensor kinase activity"/>
    <property type="evidence" value="ECO:0007669"/>
    <property type="project" value="InterPro"/>
</dbReference>
<dbReference type="InterPro" id="IPR050398">
    <property type="entry name" value="HssS/ArlS-like"/>
</dbReference>
<accession>C6PS85</accession>
<dbReference type="InterPro" id="IPR036097">
    <property type="entry name" value="HisK_dim/P_sf"/>
</dbReference>
<evidence type="ECO:0000256" key="9">
    <source>
        <dbReference type="ARBA" id="ARBA00022777"/>
    </source>
</evidence>
<evidence type="ECO:0000256" key="11">
    <source>
        <dbReference type="ARBA" id="ARBA00022989"/>
    </source>
</evidence>
<keyword evidence="13 14" id="KW-0472">Membrane</keyword>
<dbReference type="KEGG" id="cck:Ccar_22305"/>
<dbReference type="Pfam" id="PF00512">
    <property type="entry name" value="HisKA"/>
    <property type="match status" value="1"/>
</dbReference>
<dbReference type="SMART" id="SM00387">
    <property type="entry name" value="HATPase_c"/>
    <property type="match status" value="1"/>
</dbReference>
<sequence>MKRMSKIIMRYVLSAGGIIIILLITNIIVFALCLSSNNSPTTSHRISEISKGLKKEDNNFVLSNKASSIITKEFQWAMLINDTGKVVWSKNLPKDIPLSYTSSDIASFTRWYLKEYPVYTWKHKDGLFVVGGIKNSTWKSQLEIPENIVRNSIKWLSLGLLMNFIVAMLLAFLFGIRFFLSLRKIIEGVEDMAKKKQVFLGTKGAFEELAHNINITSKELLRQQALIEKRDTARNNWITGVSHDIRTPLSMIMGYSSDLEDNENFSEDDRKKLSIIRLQSEKIKQLVNDLNLTIKLEYEMQPLNIKPFYAAELARKVVVDHLNNLSNNRYNLELSISSEAQSCMINGDMRLFERALNNIIGNSMKHNKDGCNIYIELDQKEGNCVIEIKDTGSGFKDDILQTLNFSTEFPTNKSHGLGLYIVKQIITAHGGKFYFENWEQGSSIKLCIPSYKE</sequence>
<keyword evidence="5" id="KW-0597">Phosphoprotein</keyword>
<dbReference type="Proteomes" id="UP000004198">
    <property type="component" value="Unassembled WGS sequence"/>
</dbReference>
<dbReference type="Gene3D" id="1.10.287.130">
    <property type="match status" value="1"/>
</dbReference>
<evidence type="ECO:0000256" key="7">
    <source>
        <dbReference type="ARBA" id="ARBA00022692"/>
    </source>
</evidence>
<organism evidence="16 17">
    <name type="scientific">Clostridium carboxidivorans P7</name>
    <dbReference type="NCBI Taxonomy" id="536227"/>
    <lineage>
        <taxon>Bacteria</taxon>
        <taxon>Bacillati</taxon>
        <taxon>Bacillota</taxon>
        <taxon>Clostridia</taxon>
        <taxon>Eubacteriales</taxon>
        <taxon>Clostridiaceae</taxon>
        <taxon>Clostridium</taxon>
    </lineage>
</organism>
<evidence type="ECO:0000256" key="5">
    <source>
        <dbReference type="ARBA" id="ARBA00022553"/>
    </source>
</evidence>
<dbReference type="InterPro" id="IPR036890">
    <property type="entry name" value="HATPase_C_sf"/>
</dbReference>
<dbReference type="SUPFAM" id="SSF55874">
    <property type="entry name" value="ATPase domain of HSP90 chaperone/DNA topoisomerase II/histidine kinase"/>
    <property type="match status" value="1"/>
</dbReference>
<keyword evidence="4" id="KW-1003">Cell membrane</keyword>
<proteinExistence type="predicted"/>
<dbReference type="GO" id="GO:0005524">
    <property type="term" value="F:ATP binding"/>
    <property type="evidence" value="ECO:0007669"/>
    <property type="project" value="UniProtKB-KW"/>
</dbReference>
<comment type="subcellular location">
    <subcellularLocation>
        <location evidence="2">Cell membrane</location>
        <topology evidence="2">Multi-pass membrane protein</topology>
    </subcellularLocation>
</comment>
<reference evidence="16 17" key="1">
    <citation type="submission" date="2009-06" db="EMBL/GenBank/DDBJ databases">
        <title>The draft genome of Clostridium carboxidivorans P7.</title>
        <authorList>
            <consortium name="US DOE Joint Genome Institute (JGI-PGF)"/>
            <person name="Lucas S."/>
            <person name="Copeland A."/>
            <person name="Lapidus A."/>
            <person name="Glavina del Rio T."/>
            <person name="Tice H."/>
            <person name="Bruce D."/>
            <person name="Goodwin L."/>
            <person name="Pitluck S."/>
            <person name="Larimer F."/>
            <person name="Land M.L."/>
            <person name="Hauser L."/>
            <person name="Hemme C.L."/>
        </authorList>
    </citation>
    <scope>NUCLEOTIDE SEQUENCE [LARGE SCALE GENOMIC DNA]</scope>
    <source>
        <strain evidence="16 17">P7</strain>
    </source>
</reference>
<evidence type="ECO:0000256" key="8">
    <source>
        <dbReference type="ARBA" id="ARBA00022741"/>
    </source>
</evidence>
<dbReference type="SUPFAM" id="SSF47384">
    <property type="entry name" value="Homodimeric domain of signal transducing histidine kinase"/>
    <property type="match status" value="1"/>
</dbReference>
<dbReference type="InterPro" id="IPR003661">
    <property type="entry name" value="HisK_dim/P_dom"/>
</dbReference>
<keyword evidence="7 14" id="KW-0812">Transmembrane</keyword>
<name>C6PS85_9CLOT</name>
<dbReference type="CDD" id="cd00075">
    <property type="entry name" value="HATPase"/>
    <property type="match status" value="1"/>
</dbReference>
<evidence type="ECO:0000313" key="16">
    <source>
        <dbReference type="EMBL" id="EET87882.1"/>
    </source>
</evidence>
<evidence type="ECO:0000256" key="4">
    <source>
        <dbReference type="ARBA" id="ARBA00022475"/>
    </source>
</evidence>
<evidence type="ECO:0000256" key="12">
    <source>
        <dbReference type="ARBA" id="ARBA00023012"/>
    </source>
</evidence>
<evidence type="ECO:0000256" key="6">
    <source>
        <dbReference type="ARBA" id="ARBA00022679"/>
    </source>
</evidence>
<comment type="catalytic activity">
    <reaction evidence="1">
        <text>ATP + protein L-histidine = ADP + protein N-phospho-L-histidine.</text>
        <dbReference type="EC" id="2.7.13.3"/>
    </reaction>
</comment>
<dbReference type="CDD" id="cd00082">
    <property type="entry name" value="HisKA"/>
    <property type="match status" value="1"/>
</dbReference>
<dbReference type="EMBL" id="ACVI01000021">
    <property type="protein sequence ID" value="EET87882.1"/>
    <property type="molecule type" value="Genomic_DNA"/>
</dbReference>
<feature type="transmembrane region" description="Helical" evidence="14">
    <location>
        <begin position="155"/>
        <end position="176"/>
    </location>
</feature>
<dbReference type="AlphaFoldDB" id="C6PS85"/>
<dbReference type="eggNOG" id="COG2205">
    <property type="taxonomic scope" value="Bacteria"/>
</dbReference>
<dbReference type="RefSeq" id="WP_007060537.1">
    <property type="nucleotide sequence ID" value="NZ_ACVI01000021.1"/>
</dbReference>
<comment type="caution">
    <text evidence="16">The sequence shown here is derived from an EMBL/GenBank/DDBJ whole genome shotgun (WGS) entry which is preliminary data.</text>
</comment>
<dbReference type="PROSITE" id="PS50109">
    <property type="entry name" value="HIS_KIN"/>
    <property type="match status" value="1"/>
</dbReference>
<evidence type="ECO:0000256" key="10">
    <source>
        <dbReference type="ARBA" id="ARBA00022840"/>
    </source>
</evidence>
<evidence type="ECO:0000256" key="14">
    <source>
        <dbReference type="SAM" id="Phobius"/>
    </source>
</evidence>
<dbReference type="Gene3D" id="3.30.565.10">
    <property type="entry name" value="Histidine kinase-like ATPase, C-terminal domain"/>
    <property type="match status" value="1"/>
</dbReference>
<dbReference type="PRINTS" id="PR00344">
    <property type="entry name" value="BCTRLSENSOR"/>
</dbReference>
<protein>
    <recommendedName>
        <fullName evidence="3">histidine kinase</fullName>
        <ecNumber evidence="3">2.7.13.3</ecNumber>
    </recommendedName>
</protein>
<dbReference type="InterPro" id="IPR004358">
    <property type="entry name" value="Sig_transdc_His_kin-like_C"/>
</dbReference>
<feature type="transmembrane region" description="Helical" evidence="14">
    <location>
        <begin position="12"/>
        <end position="32"/>
    </location>
</feature>
<keyword evidence="9 16" id="KW-0418">Kinase</keyword>
<keyword evidence="10" id="KW-0067">ATP-binding</keyword>
<keyword evidence="17" id="KW-1185">Reference proteome</keyword>
<dbReference type="SMART" id="SM00388">
    <property type="entry name" value="HisKA"/>
    <property type="match status" value="1"/>
</dbReference>
<dbReference type="InterPro" id="IPR003594">
    <property type="entry name" value="HATPase_dom"/>
</dbReference>
<evidence type="ECO:0000256" key="13">
    <source>
        <dbReference type="ARBA" id="ARBA00023136"/>
    </source>
</evidence>
<evidence type="ECO:0000256" key="1">
    <source>
        <dbReference type="ARBA" id="ARBA00000085"/>
    </source>
</evidence>
<gene>
    <name evidence="16" type="ORF">CcarbDRAFT_1652</name>
</gene>
<evidence type="ECO:0000259" key="15">
    <source>
        <dbReference type="PROSITE" id="PS50109"/>
    </source>
</evidence>
<evidence type="ECO:0000256" key="3">
    <source>
        <dbReference type="ARBA" id="ARBA00012438"/>
    </source>
</evidence>
<keyword evidence="8" id="KW-0547">Nucleotide-binding</keyword>
<dbReference type="Pfam" id="PF02518">
    <property type="entry name" value="HATPase_c"/>
    <property type="match status" value="1"/>
</dbReference>
<keyword evidence="12" id="KW-0902">Two-component regulatory system</keyword>
<evidence type="ECO:0000256" key="2">
    <source>
        <dbReference type="ARBA" id="ARBA00004651"/>
    </source>
</evidence>
<feature type="domain" description="Histidine kinase" evidence="15">
    <location>
        <begin position="240"/>
        <end position="452"/>
    </location>
</feature>